<protein>
    <submittedName>
        <fullName evidence="2">Kinesin motor domain-containing protein</fullName>
    </submittedName>
</protein>
<feature type="region of interest" description="Disordered" evidence="1">
    <location>
        <begin position="92"/>
        <end position="129"/>
    </location>
</feature>
<proteinExistence type="predicted"/>
<feature type="compositionally biased region" description="Polar residues" evidence="1">
    <location>
        <begin position="110"/>
        <end position="125"/>
    </location>
</feature>
<evidence type="ECO:0000313" key="2">
    <source>
        <dbReference type="WBParaSite" id="HPLM_0001819501-mRNA-1"/>
    </source>
</evidence>
<reference evidence="2" key="1">
    <citation type="submission" date="2017-02" db="UniProtKB">
        <authorList>
            <consortium name="WormBaseParasite"/>
        </authorList>
    </citation>
    <scope>IDENTIFICATION</scope>
</reference>
<sequence length="147" mass="16162">LRVFCEIFDDSPPKEHEKIERGNVRDTNIASVIKGTATCYCNTSIICATQKDTFKDYISKAGRTEKRVLRRFLKSDVPEAVDELHKFMATSLPETTIEPTPSAGVEAVNESANPEGSNQEGQHSDANAVRVGITVTCTSRREQNSAS</sequence>
<organism evidence="2">
    <name type="scientific">Haemonchus placei</name>
    <name type="common">Barber's pole worm</name>
    <dbReference type="NCBI Taxonomy" id="6290"/>
    <lineage>
        <taxon>Eukaryota</taxon>
        <taxon>Metazoa</taxon>
        <taxon>Ecdysozoa</taxon>
        <taxon>Nematoda</taxon>
        <taxon>Chromadorea</taxon>
        <taxon>Rhabditida</taxon>
        <taxon>Rhabditina</taxon>
        <taxon>Rhabditomorpha</taxon>
        <taxon>Strongyloidea</taxon>
        <taxon>Trichostrongylidae</taxon>
        <taxon>Haemonchus</taxon>
    </lineage>
</organism>
<accession>A0A0N4X1J6</accession>
<evidence type="ECO:0000256" key="1">
    <source>
        <dbReference type="SAM" id="MobiDB-lite"/>
    </source>
</evidence>
<name>A0A0N4X1J6_HAEPC</name>
<dbReference type="AlphaFoldDB" id="A0A0N4X1J6"/>
<dbReference type="WBParaSite" id="HPLM_0001819501-mRNA-1">
    <property type="protein sequence ID" value="HPLM_0001819501-mRNA-1"/>
    <property type="gene ID" value="HPLM_0001819501"/>
</dbReference>